<proteinExistence type="predicted"/>
<evidence type="ECO:0000313" key="2">
    <source>
        <dbReference type="Proteomes" id="UP000237682"/>
    </source>
</evidence>
<name>A0A2S9Q9M4_9HYPH</name>
<gene>
    <name evidence="1" type="ORF">C5L14_17505</name>
</gene>
<organism evidence="1 2">
    <name type="scientific">Labrys okinawensis</name>
    <dbReference type="NCBI Taxonomy" id="346911"/>
    <lineage>
        <taxon>Bacteria</taxon>
        <taxon>Pseudomonadati</taxon>
        <taxon>Pseudomonadota</taxon>
        <taxon>Alphaproteobacteria</taxon>
        <taxon>Hyphomicrobiales</taxon>
        <taxon>Xanthobacteraceae</taxon>
        <taxon>Labrys</taxon>
    </lineage>
</organism>
<reference evidence="1 2" key="1">
    <citation type="submission" date="2018-02" db="EMBL/GenBank/DDBJ databases">
        <title>Whole genome sequencing of endophytic bacterium.</title>
        <authorList>
            <person name="Eedara R."/>
            <person name="Podile A.R."/>
        </authorList>
    </citation>
    <scope>NUCLEOTIDE SEQUENCE [LARGE SCALE GENOMIC DNA]</scope>
    <source>
        <strain evidence="1 2">RP1T</strain>
    </source>
</reference>
<accession>A0A2S9Q9M4</accession>
<keyword evidence="2" id="KW-1185">Reference proteome</keyword>
<evidence type="ECO:0000313" key="1">
    <source>
        <dbReference type="EMBL" id="PRH86051.1"/>
    </source>
</evidence>
<protein>
    <submittedName>
        <fullName evidence="1">Uncharacterized protein</fullName>
    </submittedName>
</protein>
<dbReference type="EMBL" id="PUEJ01000006">
    <property type="protein sequence ID" value="PRH86051.1"/>
    <property type="molecule type" value="Genomic_DNA"/>
</dbReference>
<dbReference type="Proteomes" id="UP000237682">
    <property type="component" value="Unassembled WGS sequence"/>
</dbReference>
<dbReference type="AlphaFoldDB" id="A0A2S9Q9M4"/>
<comment type="caution">
    <text evidence="1">The sequence shown here is derived from an EMBL/GenBank/DDBJ whole genome shotgun (WGS) entry which is preliminary data.</text>
</comment>
<sequence>MHLTGQHGGEEPCLMFEDCGVLSAERLERGISCPDFASPSCATSGIATAKARLAVCQAMARVYGRLKEAADCNGRERD</sequence>